<dbReference type="InterPro" id="IPR020846">
    <property type="entry name" value="MFS_dom"/>
</dbReference>
<feature type="transmembrane region" description="Helical" evidence="7">
    <location>
        <begin position="29"/>
        <end position="46"/>
    </location>
</feature>
<evidence type="ECO:0000256" key="3">
    <source>
        <dbReference type="ARBA" id="ARBA00022475"/>
    </source>
</evidence>
<evidence type="ECO:0000313" key="10">
    <source>
        <dbReference type="Proteomes" id="UP001054925"/>
    </source>
</evidence>
<dbReference type="InterPro" id="IPR011701">
    <property type="entry name" value="MFS"/>
</dbReference>
<dbReference type="PANTHER" id="PTHR23517">
    <property type="entry name" value="RESISTANCE PROTEIN MDTM, PUTATIVE-RELATED-RELATED"/>
    <property type="match status" value="1"/>
</dbReference>
<dbReference type="InterPro" id="IPR050171">
    <property type="entry name" value="MFS_Transporters"/>
</dbReference>
<reference evidence="9" key="1">
    <citation type="submission" date="2021-12" db="EMBL/GenBank/DDBJ databases">
        <title>Draft genome sequence of Corynebacterium ammoniagenes strain T-723.</title>
        <authorList>
            <person name="Matsuzawa M."/>
            <person name="Hiratani M."/>
            <person name="Abe I."/>
            <person name="Tsuji Y."/>
            <person name="Nakamura J."/>
        </authorList>
    </citation>
    <scope>NUCLEOTIDE SEQUENCE</scope>
    <source>
        <strain evidence="9">T-723</strain>
    </source>
</reference>
<sequence>MLGALYPGVWGVGQLITGAASDRYGRKPFIASGMAIQAVGLVVIALRGFPDWAVGTVVLGAGTALVYPTLLAVVGDVARPAQRDRTVGVDRVRRDLGYAAGALLGGMVADLMGLHAAVWVAAVISAVSALVVAVRLYETHPRVHAGISA</sequence>
<organism evidence="9 10">
    <name type="scientific">Corynebacterium ammoniagenes</name>
    <name type="common">Brevibacterium ammoniagenes</name>
    <dbReference type="NCBI Taxonomy" id="1697"/>
    <lineage>
        <taxon>Bacteria</taxon>
        <taxon>Bacillati</taxon>
        <taxon>Actinomycetota</taxon>
        <taxon>Actinomycetes</taxon>
        <taxon>Mycobacteriales</taxon>
        <taxon>Corynebacteriaceae</taxon>
        <taxon>Corynebacterium</taxon>
    </lineage>
</organism>
<evidence type="ECO:0000256" key="5">
    <source>
        <dbReference type="ARBA" id="ARBA00022989"/>
    </source>
</evidence>
<dbReference type="EMBL" id="BQKK01000008">
    <property type="protein sequence ID" value="GJN43868.1"/>
    <property type="molecule type" value="Genomic_DNA"/>
</dbReference>
<gene>
    <name evidence="9" type="ORF">CAT723_23470</name>
</gene>
<keyword evidence="3" id="KW-1003">Cell membrane</keyword>
<evidence type="ECO:0000259" key="8">
    <source>
        <dbReference type="PROSITE" id="PS50850"/>
    </source>
</evidence>
<dbReference type="GO" id="GO:0005886">
    <property type="term" value="C:plasma membrane"/>
    <property type="evidence" value="ECO:0007669"/>
    <property type="project" value="UniProtKB-SubCell"/>
</dbReference>
<keyword evidence="6 7" id="KW-0472">Membrane</keyword>
<name>A0AAV5GB22_CORAM</name>
<keyword evidence="2" id="KW-0813">Transport</keyword>
<comment type="caution">
    <text evidence="9">The sequence shown here is derived from an EMBL/GenBank/DDBJ whole genome shotgun (WGS) entry which is preliminary data.</text>
</comment>
<dbReference type="Pfam" id="PF07690">
    <property type="entry name" value="MFS_1"/>
    <property type="match status" value="1"/>
</dbReference>
<evidence type="ECO:0000256" key="2">
    <source>
        <dbReference type="ARBA" id="ARBA00022448"/>
    </source>
</evidence>
<dbReference type="AlphaFoldDB" id="A0AAV5GB22"/>
<feature type="domain" description="Major facilitator superfamily (MFS) profile" evidence="8">
    <location>
        <begin position="1"/>
        <end position="149"/>
    </location>
</feature>
<evidence type="ECO:0000256" key="6">
    <source>
        <dbReference type="ARBA" id="ARBA00023136"/>
    </source>
</evidence>
<proteinExistence type="predicted"/>
<dbReference type="InterPro" id="IPR005829">
    <property type="entry name" value="Sugar_transporter_CS"/>
</dbReference>
<dbReference type="GO" id="GO:0022857">
    <property type="term" value="F:transmembrane transporter activity"/>
    <property type="evidence" value="ECO:0007669"/>
    <property type="project" value="InterPro"/>
</dbReference>
<dbReference type="PROSITE" id="PS00216">
    <property type="entry name" value="SUGAR_TRANSPORT_1"/>
    <property type="match status" value="1"/>
</dbReference>
<dbReference type="PROSITE" id="PS50850">
    <property type="entry name" value="MFS"/>
    <property type="match status" value="1"/>
</dbReference>
<feature type="transmembrane region" description="Helical" evidence="7">
    <location>
        <begin position="118"/>
        <end position="137"/>
    </location>
</feature>
<keyword evidence="5 7" id="KW-1133">Transmembrane helix</keyword>
<dbReference type="SUPFAM" id="SSF103473">
    <property type="entry name" value="MFS general substrate transporter"/>
    <property type="match status" value="1"/>
</dbReference>
<dbReference type="Gene3D" id="1.20.1250.20">
    <property type="entry name" value="MFS general substrate transporter like domains"/>
    <property type="match status" value="1"/>
</dbReference>
<comment type="subcellular location">
    <subcellularLocation>
        <location evidence="1">Cell membrane</location>
        <topology evidence="1">Multi-pass membrane protein</topology>
    </subcellularLocation>
</comment>
<evidence type="ECO:0000256" key="1">
    <source>
        <dbReference type="ARBA" id="ARBA00004651"/>
    </source>
</evidence>
<keyword evidence="4 7" id="KW-0812">Transmembrane</keyword>
<evidence type="ECO:0000256" key="4">
    <source>
        <dbReference type="ARBA" id="ARBA00022692"/>
    </source>
</evidence>
<dbReference type="InterPro" id="IPR036259">
    <property type="entry name" value="MFS_trans_sf"/>
</dbReference>
<dbReference type="Proteomes" id="UP001054925">
    <property type="component" value="Unassembled WGS sequence"/>
</dbReference>
<accession>A0AAV5GB22</accession>
<dbReference type="PANTHER" id="PTHR23517:SF3">
    <property type="entry name" value="INTEGRAL MEMBRANE TRANSPORT PROTEIN"/>
    <property type="match status" value="1"/>
</dbReference>
<evidence type="ECO:0000256" key="7">
    <source>
        <dbReference type="SAM" id="Phobius"/>
    </source>
</evidence>
<evidence type="ECO:0000313" key="9">
    <source>
        <dbReference type="EMBL" id="GJN43868.1"/>
    </source>
</evidence>
<protein>
    <recommendedName>
        <fullName evidence="8">Major facilitator superfamily (MFS) profile domain-containing protein</fullName>
    </recommendedName>
</protein>
<feature type="transmembrane region" description="Helical" evidence="7">
    <location>
        <begin position="52"/>
        <end position="75"/>
    </location>
</feature>